<dbReference type="PANTHER" id="PTHR47425:SF2">
    <property type="entry name" value="FARB-RELATED"/>
    <property type="match status" value="1"/>
</dbReference>
<organism evidence="4 5">
    <name type="scientific">Exophiala spinifera</name>
    <dbReference type="NCBI Taxonomy" id="91928"/>
    <lineage>
        <taxon>Eukaryota</taxon>
        <taxon>Fungi</taxon>
        <taxon>Dikarya</taxon>
        <taxon>Ascomycota</taxon>
        <taxon>Pezizomycotina</taxon>
        <taxon>Eurotiomycetes</taxon>
        <taxon>Chaetothyriomycetidae</taxon>
        <taxon>Chaetothyriales</taxon>
        <taxon>Herpotrichiellaceae</taxon>
        <taxon>Exophiala</taxon>
    </lineage>
</organism>
<evidence type="ECO:0000313" key="4">
    <source>
        <dbReference type="EMBL" id="KIW13030.1"/>
    </source>
</evidence>
<feature type="compositionally biased region" description="Polar residues" evidence="2">
    <location>
        <begin position="1"/>
        <end position="19"/>
    </location>
</feature>
<dbReference type="OrthoDB" id="4161332at2759"/>
<reference evidence="4 5" key="1">
    <citation type="submission" date="2015-01" db="EMBL/GenBank/DDBJ databases">
        <title>The Genome Sequence of Exophiala spinifera CBS89968.</title>
        <authorList>
            <consortium name="The Broad Institute Genomics Platform"/>
            <person name="Cuomo C."/>
            <person name="de Hoog S."/>
            <person name="Gorbushina A."/>
            <person name="Stielow B."/>
            <person name="Teixiera M."/>
            <person name="Abouelleil A."/>
            <person name="Chapman S.B."/>
            <person name="Priest M."/>
            <person name="Young S.K."/>
            <person name="Wortman J."/>
            <person name="Nusbaum C."/>
            <person name="Birren B."/>
        </authorList>
    </citation>
    <scope>NUCLEOTIDE SEQUENCE [LARGE SCALE GENOMIC DNA]</scope>
    <source>
        <strain evidence="4 5">CBS 89968</strain>
    </source>
</reference>
<dbReference type="RefSeq" id="XP_016233246.1">
    <property type="nucleotide sequence ID" value="XM_016382543.1"/>
</dbReference>
<evidence type="ECO:0000256" key="1">
    <source>
        <dbReference type="ARBA" id="ARBA00023242"/>
    </source>
</evidence>
<dbReference type="Pfam" id="PF04082">
    <property type="entry name" value="Fungal_trans"/>
    <property type="match status" value="1"/>
</dbReference>
<dbReference type="CDD" id="cd12148">
    <property type="entry name" value="fungal_TF_MHR"/>
    <property type="match status" value="1"/>
</dbReference>
<keyword evidence="5" id="KW-1185">Reference proteome</keyword>
<dbReference type="GO" id="GO:0003677">
    <property type="term" value="F:DNA binding"/>
    <property type="evidence" value="ECO:0007669"/>
    <property type="project" value="InterPro"/>
</dbReference>
<proteinExistence type="predicted"/>
<keyword evidence="1" id="KW-0539">Nucleus</keyword>
<dbReference type="GeneID" id="27335300"/>
<feature type="region of interest" description="Disordered" evidence="2">
    <location>
        <begin position="1"/>
        <end position="42"/>
    </location>
</feature>
<dbReference type="EMBL" id="KN847497">
    <property type="protein sequence ID" value="KIW13030.1"/>
    <property type="molecule type" value="Genomic_DNA"/>
</dbReference>
<evidence type="ECO:0000256" key="2">
    <source>
        <dbReference type="SAM" id="MobiDB-lite"/>
    </source>
</evidence>
<sequence>MASSHVENSLPASSVTQIPRSAAAGDKRHLPQITSSGESVPEDLGRPNLGGYVEATFYPFLETLFIRNTLVEDFDYLSHIGSLQVPQRRYLDELLKAYFLYIHPHLPLINEGDFWDTYLDNQSSRSNSSCMSLFVFQAMLLAACSFVPTTVLQFLGFCNTRLARATYYRRAKALYDFGTQRSNLIKAQGALLMTFHVPLNEPHINSHWLGIAINHAKAESADQFYRYAVHDAVRYNQMKRLWWCCIIRDRTLSLALRRPIFISSKAFYDVWPPLTEDDLRSEIERSHVCTASTKMSILKSLIALCELCAIVTDILSLLYPLDSTTANDDHLELMTRIYSFTDNLNEWHEQVVSIIEPRHHNGNEVGIVVLFSNMLNILFQSAKAALCNHRIMLTVSETLQHSFERLHAKNELQAALRSTAQSLRAIIEAGMITYSPISMVAFLALPSICYNLNLTNRAQPQRPSQTYGTNIYQDFLRVLQLRYEGTDRALSNMAKLMSDMNMEDATSPSTARSDSTSNISSNQRQGRTSSATLATTKSVSGIDIVVSDPQKYVQICQTLDFFLSRGRFPTRYDTSSSIPSPPTAPERLPSAGMPVWATAEGSGATGRGQFEQSMGRNLFSRDMALDSANVDTSAESSELLPTSETSTAAVELSVALLDNPFQEAIANPEYFLFEDFETFMTDGPYRGADRSQPNTLYD</sequence>
<feature type="compositionally biased region" description="Polar residues" evidence="2">
    <location>
        <begin position="504"/>
        <end position="532"/>
    </location>
</feature>
<dbReference type="GO" id="GO:0006351">
    <property type="term" value="P:DNA-templated transcription"/>
    <property type="evidence" value="ECO:0007669"/>
    <property type="project" value="InterPro"/>
</dbReference>
<dbReference type="SMART" id="SM00906">
    <property type="entry name" value="Fungal_trans"/>
    <property type="match status" value="1"/>
</dbReference>
<dbReference type="STRING" id="91928.A0A0D2B368"/>
<dbReference type="HOGENOM" id="CLU_006329_9_2_1"/>
<dbReference type="Proteomes" id="UP000053328">
    <property type="component" value="Unassembled WGS sequence"/>
</dbReference>
<dbReference type="VEuPathDB" id="FungiDB:PV08_08217"/>
<evidence type="ECO:0000259" key="3">
    <source>
        <dbReference type="SMART" id="SM00906"/>
    </source>
</evidence>
<dbReference type="InterPro" id="IPR007219">
    <property type="entry name" value="XnlR_reg_dom"/>
</dbReference>
<feature type="domain" description="Xylanolytic transcriptional activator regulatory" evidence="3">
    <location>
        <begin position="205"/>
        <end position="279"/>
    </location>
</feature>
<dbReference type="PANTHER" id="PTHR47425">
    <property type="entry name" value="FARB-RELATED"/>
    <property type="match status" value="1"/>
</dbReference>
<protein>
    <recommendedName>
        <fullName evidence="3">Xylanolytic transcriptional activator regulatory domain-containing protein</fullName>
    </recommendedName>
</protein>
<feature type="region of interest" description="Disordered" evidence="2">
    <location>
        <begin position="502"/>
        <end position="532"/>
    </location>
</feature>
<evidence type="ECO:0000313" key="5">
    <source>
        <dbReference type="Proteomes" id="UP000053328"/>
    </source>
</evidence>
<name>A0A0D2B368_9EURO</name>
<dbReference type="InterPro" id="IPR052761">
    <property type="entry name" value="Fungal_Detox/Toxin_TFs"/>
</dbReference>
<gene>
    <name evidence="4" type="ORF">PV08_08217</name>
</gene>
<accession>A0A0D2B368</accession>
<dbReference type="GO" id="GO:0008270">
    <property type="term" value="F:zinc ion binding"/>
    <property type="evidence" value="ECO:0007669"/>
    <property type="project" value="InterPro"/>
</dbReference>
<dbReference type="AlphaFoldDB" id="A0A0D2B368"/>